<comment type="caution">
    <text evidence="3">The sequence shown here is derived from an EMBL/GenBank/DDBJ whole genome shotgun (WGS) entry which is preliminary data.</text>
</comment>
<evidence type="ECO:0000313" key="4">
    <source>
        <dbReference type="Proteomes" id="UP000720189"/>
    </source>
</evidence>
<gene>
    <name evidence="3" type="ORF">BKA55DRAFT_600430</name>
</gene>
<keyword evidence="2" id="KW-0812">Transmembrane</keyword>
<sequence>MDNMHQYQIVDSYLLSILSLSFFFLFIYLKFDAAWSKNTCLVALAIVWIILELQALILFSLQMSGAIKESWSPQGSMYAILITLSLWGIGTLQVLAVIFPIGNGTDLEMWAIYAVAFECIEVIIVVALIFVPQVTVHSEIACVLPPLTSQVITIAIMYRASCGIQRHSIPRRTAIHHFWAGLAVVIISMVLAGLSASGQYPSLGFLQGILFMESSVMGLRPAAQKRRNRGLANGHPGIPLTSHTPPDSKSSLNDDICRPASSYTSFNCRPSPC</sequence>
<dbReference type="AlphaFoldDB" id="A0A9P9FWK7"/>
<dbReference type="OrthoDB" id="5098353at2759"/>
<organism evidence="3 4">
    <name type="scientific">Fusarium redolens</name>
    <dbReference type="NCBI Taxonomy" id="48865"/>
    <lineage>
        <taxon>Eukaryota</taxon>
        <taxon>Fungi</taxon>
        <taxon>Dikarya</taxon>
        <taxon>Ascomycota</taxon>
        <taxon>Pezizomycotina</taxon>
        <taxon>Sordariomycetes</taxon>
        <taxon>Hypocreomycetidae</taxon>
        <taxon>Hypocreales</taxon>
        <taxon>Nectriaceae</taxon>
        <taxon>Fusarium</taxon>
        <taxon>Fusarium redolens species complex</taxon>
    </lineage>
</organism>
<keyword evidence="4" id="KW-1185">Reference proteome</keyword>
<feature type="transmembrane region" description="Helical" evidence="2">
    <location>
        <begin position="12"/>
        <end position="29"/>
    </location>
</feature>
<keyword evidence="2" id="KW-0472">Membrane</keyword>
<protein>
    <submittedName>
        <fullName evidence="3">Uncharacterized protein</fullName>
    </submittedName>
</protein>
<feature type="transmembrane region" description="Helical" evidence="2">
    <location>
        <begin position="143"/>
        <end position="162"/>
    </location>
</feature>
<feature type="transmembrane region" description="Helical" evidence="2">
    <location>
        <begin position="75"/>
        <end position="98"/>
    </location>
</feature>
<dbReference type="Proteomes" id="UP000720189">
    <property type="component" value="Unassembled WGS sequence"/>
</dbReference>
<feature type="transmembrane region" description="Helical" evidence="2">
    <location>
        <begin position="41"/>
        <end position="63"/>
    </location>
</feature>
<feature type="transmembrane region" description="Helical" evidence="2">
    <location>
        <begin position="110"/>
        <end position="131"/>
    </location>
</feature>
<evidence type="ECO:0000256" key="1">
    <source>
        <dbReference type="SAM" id="MobiDB-lite"/>
    </source>
</evidence>
<keyword evidence="2" id="KW-1133">Transmembrane helix</keyword>
<dbReference type="RefSeq" id="XP_046040787.1">
    <property type="nucleotide sequence ID" value="XM_046196525.1"/>
</dbReference>
<dbReference type="GeneID" id="70226479"/>
<name>A0A9P9FWK7_FUSRE</name>
<feature type="region of interest" description="Disordered" evidence="1">
    <location>
        <begin position="225"/>
        <end position="254"/>
    </location>
</feature>
<feature type="transmembrane region" description="Helical" evidence="2">
    <location>
        <begin position="174"/>
        <end position="194"/>
    </location>
</feature>
<evidence type="ECO:0000256" key="2">
    <source>
        <dbReference type="SAM" id="Phobius"/>
    </source>
</evidence>
<evidence type="ECO:0000313" key="3">
    <source>
        <dbReference type="EMBL" id="KAH7203133.1"/>
    </source>
</evidence>
<accession>A0A9P9FWK7</accession>
<reference evidence="3" key="1">
    <citation type="journal article" date="2021" name="Nat. Commun.">
        <title>Genetic determinants of endophytism in the Arabidopsis root mycobiome.</title>
        <authorList>
            <person name="Mesny F."/>
            <person name="Miyauchi S."/>
            <person name="Thiergart T."/>
            <person name="Pickel B."/>
            <person name="Atanasova L."/>
            <person name="Karlsson M."/>
            <person name="Huettel B."/>
            <person name="Barry K.W."/>
            <person name="Haridas S."/>
            <person name="Chen C."/>
            <person name="Bauer D."/>
            <person name="Andreopoulos W."/>
            <person name="Pangilinan J."/>
            <person name="LaButti K."/>
            <person name="Riley R."/>
            <person name="Lipzen A."/>
            <person name="Clum A."/>
            <person name="Drula E."/>
            <person name="Henrissat B."/>
            <person name="Kohler A."/>
            <person name="Grigoriev I.V."/>
            <person name="Martin F.M."/>
            <person name="Hacquard S."/>
        </authorList>
    </citation>
    <scope>NUCLEOTIDE SEQUENCE</scope>
    <source>
        <strain evidence="3">MPI-CAGE-AT-0023</strain>
    </source>
</reference>
<dbReference type="EMBL" id="JAGMUX010000043">
    <property type="protein sequence ID" value="KAH7203133.1"/>
    <property type="molecule type" value="Genomic_DNA"/>
</dbReference>
<proteinExistence type="predicted"/>
<feature type="compositionally biased region" description="Polar residues" evidence="1">
    <location>
        <begin position="241"/>
        <end position="253"/>
    </location>
</feature>